<dbReference type="InterPro" id="IPR051788">
    <property type="entry name" value="MFS_Transporter"/>
</dbReference>
<dbReference type="SUPFAM" id="SSF103473">
    <property type="entry name" value="MFS general substrate transporter"/>
    <property type="match status" value="1"/>
</dbReference>
<feature type="compositionally biased region" description="Polar residues" evidence="7">
    <location>
        <begin position="19"/>
        <end position="35"/>
    </location>
</feature>
<feature type="transmembrane region" description="Helical" evidence="8">
    <location>
        <begin position="353"/>
        <end position="372"/>
    </location>
</feature>
<reference evidence="10" key="1">
    <citation type="submission" date="2014-04" db="EMBL/GenBank/DDBJ databases">
        <title>Evolutionary Origins and Diversification of the Mycorrhizal Mutualists.</title>
        <authorList>
            <consortium name="DOE Joint Genome Institute"/>
            <consortium name="Mycorrhizal Genomics Consortium"/>
            <person name="Kohler A."/>
            <person name="Kuo A."/>
            <person name="Nagy L.G."/>
            <person name="Floudas D."/>
            <person name="Copeland A."/>
            <person name="Barry K.W."/>
            <person name="Cichocki N."/>
            <person name="Veneault-Fourrey C."/>
            <person name="LaButti K."/>
            <person name="Lindquist E.A."/>
            <person name="Lipzen A."/>
            <person name="Lundell T."/>
            <person name="Morin E."/>
            <person name="Murat C."/>
            <person name="Riley R."/>
            <person name="Ohm R."/>
            <person name="Sun H."/>
            <person name="Tunlid A."/>
            <person name="Henrissat B."/>
            <person name="Grigoriev I.V."/>
            <person name="Hibbett D.S."/>
            <person name="Martin F."/>
        </authorList>
    </citation>
    <scope>NUCLEOTIDE SEQUENCE [LARGE SCALE GENOMIC DNA]</scope>
    <source>
        <strain evidence="10">FD-334 SS-4</strain>
    </source>
</reference>
<dbReference type="OMA" id="TSIVTIH"/>
<evidence type="ECO:0000256" key="5">
    <source>
        <dbReference type="ARBA" id="ARBA00022989"/>
    </source>
</evidence>
<evidence type="ECO:0000256" key="3">
    <source>
        <dbReference type="ARBA" id="ARBA00022448"/>
    </source>
</evidence>
<proteinExistence type="inferred from homology"/>
<organism evidence="9 10">
    <name type="scientific">Hypholoma sublateritium (strain FD-334 SS-4)</name>
    <dbReference type="NCBI Taxonomy" id="945553"/>
    <lineage>
        <taxon>Eukaryota</taxon>
        <taxon>Fungi</taxon>
        <taxon>Dikarya</taxon>
        <taxon>Basidiomycota</taxon>
        <taxon>Agaricomycotina</taxon>
        <taxon>Agaricomycetes</taxon>
        <taxon>Agaricomycetidae</taxon>
        <taxon>Agaricales</taxon>
        <taxon>Agaricineae</taxon>
        <taxon>Strophariaceae</taxon>
        <taxon>Hypholoma</taxon>
    </lineage>
</organism>
<feature type="transmembrane region" description="Helical" evidence="8">
    <location>
        <begin position="205"/>
        <end position="225"/>
    </location>
</feature>
<evidence type="ECO:0000256" key="6">
    <source>
        <dbReference type="ARBA" id="ARBA00023136"/>
    </source>
</evidence>
<dbReference type="Gene3D" id="1.20.1250.20">
    <property type="entry name" value="MFS general substrate transporter like domains"/>
    <property type="match status" value="2"/>
</dbReference>
<dbReference type="AlphaFoldDB" id="A0A0D2P2K7"/>
<dbReference type="InterPro" id="IPR036259">
    <property type="entry name" value="MFS_trans_sf"/>
</dbReference>
<feature type="transmembrane region" description="Helical" evidence="8">
    <location>
        <begin position="378"/>
        <end position="396"/>
    </location>
</feature>
<dbReference type="FunFam" id="1.20.1250.20:FF:000286">
    <property type="entry name" value="MFS efflux transporter"/>
    <property type="match status" value="1"/>
</dbReference>
<evidence type="ECO:0000256" key="1">
    <source>
        <dbReference type="ARBA" id="ARBA00004127"/>
    </source>
</evidence>
<dbReference type="EMBL" id="KN817546">
    <property type="protein sequence ID" value="KJA22961.1"/>
    <property type="molecule type" value="Genomic_DNA"/>
</dbReference>
<feature type="transmembrane region" description="Helical" evidence="8">
    <location>
        <begin position="141"/>
        <end position="161"/>
    </location>
</feature>
<dbReference type="InterPro" id="IPR011701">
    <property type="entry name" value="MFS"/>
</dbReference>
<gene>
    <name evidence="9" type="ORF">HYPSUDRAFT_87103</name>
</gene>
<dbReference type="GO" id="GO:0022857">
    <property type="term" value="F:transmembrane transporter activity"/>
    <property type="evidence" value="ECO:0007669"/>
    <property type="project" value="InterPro"/>
</dbReference>
<feature type="transmembrane region" description="Helical" evidence="8">
    <location>
        <begin position="167"/>
        <end position="184"/>
    </location>
</feature>
<feature type="transmembrane region" description="Helical" evidence="8">
    <location>
        <begin position="231"/>
        <end position="253"/>
    </location>
</feature>
<dbReference type="Proteomes" id="UP000054270">
    <property type="component" value="Unassembled WGS sequence"/>
</dbReference>
<feature type="transmembrane region" description="Helical" evidence="8">
    <location>
        <begin position="291"/>
        <end position="315"/>
    </location>
</feature>
<dbReference type="GO" id="GO:0012505">
    <property type="term" value="C:endomembrane system"/>
    <property type="evidence" value="ECO:0007669"/>
    <property type="project" value="UniProtKB-SubCell"/>
</dbReference>
<evidence type="ECO:0000256" key="7">
    <source>
        <dbReference type="SAM" id="MobiDB-lite"/>
    </source>
</evidence>
<feature type="region of interest" description="Disordered" evidence="7">
    <location>
        <begin position="1"/>
        <end position="54"/>
    </location>
</feature>
<feature type="transmembrane region" description="Helical" evidence="8">
    <location>
        <begin position="327"/>
        <end position="346"/>
    </location>
</feature>
<dbReference type="OrthoDB" id="413079at2759"/>
<keyword evidence="10" id="KW-1185">Reference proteome</keyword>
<dbReference type="PANTHER" id="PTHR23514">
    <property type="entry name" value="BYPASS OF STOP CODON PROTEIN 6"/>
    <property type="match status" value="1"/>
</dbReference>
<sequence>MELQTLDSRKGPVSAEVTGASQNNGLGYDANTSHKSLPKHINDSAPLPGDADNKSIRMNVTGTSTRVTHAQQKLARLQFATLLWTFMLVGWNDGTTGSLLPRIQEVYHVGVYINKGRLRGCIADFRVCLYRAVANMYLTPYMGFGKTFVLAALCQVVAYSIQAAAPPFPVFVLAYTINGVGMAIQEAQAIGFVATLSRRPETKMGILHACYGLGALLAPLAATHFAQLHRWSFHFLISLGIAVSNTILLILVFEFKTQDQCLALAGETIPERVQGEDGTFKQVMMTRSVHLFAFFILIYVGVEVTIGGWIVTFIIDVRKGGSSSGFISSGFFGGLCAGRILLLWVNKKVGERLVLFVYAGIAIALELTIWFVPSLLQNAVAVSIVGALLGPMYPIVMNQAGRILPRWILTSSIGWIAGFGQAGSAVLPFLTGVIAQKHGIKTLQPLLVGMMTLMTGLWAVAPRTPRRID</sequence>
<name>A0A0D2P2K7_HYPSF</name>
<evidence type="ECO:0000256" key="4">
    <source>
        <dbReference type="ARBA" id="ARBA00022692"/>
    </source>
</evidence>
<evidence type="ECO:0008006" key="11">
    <source>
        <dbReference type="Google" id="ProtNLM"/>
    </source>
</evidence>
<dbReference type="Pfam" id="PF07690">
    <property type="entry name" value="MFS_1"/>
    <property type="match status" value="1"/>
</dbReference>
<evidence type="ECO:0000256" key="2">
    <source>
        <dbReference type="ARBA" id="ARBA00008335"/>
    </source>
</evidence>
<keyword evidence="5 8" id="KW-1133">Transmembrane helix</keyword>
<evidence type="ECO:0000313" key="10">
    <source>
        <dbReference type="Proteomes" id="UP000054270"/>
    </source>
</evidence>
<evidence type="ECO:0000256" key="8">
    <source>
        <dbReference type="SAM" id="Phobius"/>
    </source>
</evidence>
<accession>A0A0D2P2K7</accession>
<keyword evidence="6 8" id="KW-0472">Membrane</keyword>
<dbReference type="PANTHER" id="PTHR23514:SF3">
    <property type="entry name" value="BYPASS OF STOP CODON PROTEIN 6"/>
    <property type="match status" value="1"/>
</dbReference>
<evidence type="ECO:0000313" key="9">
    <source>
        <dbReference type="EMBL" id="KJA22961.1"/>
    </source>
</evidence>
<feature type="transmembrane region" description="Helical" evidence="8">
    <location>
        <begin position="408"/>
        <end position="430"/>
    </location>
</feature>
<protein>
    <recommendedName>
        <fullName evidence="11">Major facilitator superfamily (MFS) profile domain-containing protein</fullName>
    </recommendedName>
</protein>
<comment type="similarity">
    <text evidence="2">Belongs to the major facilitator superfamily.</text>
</comment>
<feature type="transmembrane region" description="Helical" evidence="8">
    <location>
        <begin position="442"/>
        <end position="461"/>
    </location>
</feature>
<keyword evidence="3" id="KW-0813">Transport</keyword>
<keyword evidence="4 8" id="KW-0812">Transmembrane</keyword>
<comment type="subcellular location">
    <subcellularLocation>
        <location evidence="1">Endomembrane system</location>
        <topology evidence="1">Multi-pass membrane protein</topology>
    </subcellularLocation>
</comment>
<dbReference type="GO" id="GO:0016020">
    <property type="term" value="C:membrane"/>
    <property type="evidence" value="ECO:0007669"/>
    <property type="project" value="TreeGrafter"/>
</dbReference>